<feature type="non-terminal residue" evidence="1">
    <location>
        <position position="1"/>
    </location>
</feature>
<accession>D9PG29</accession>
<proteinExistence type="predicted"/>
<reference evidence="1" key="2">
    <citation type="journal article" date="2011" name="Microb. Ecol.">
        <title>Taxonomic and Functional Metagenomic Profiling of the Microbial Community in the Anoxic Sediment of a Sub-saline Shallow Lake (Laguna de Carrizo, Central Spain).</title>
        <authorList>
            <person name="Ferrer M."/>
            <person name="Guazzaroni M.E."/>
            <person name="Richter M."/>
            <person name="Garcia-Salamanca A."/>
            <person name="Yarza P."/>
            <person name="Suarez-Suarez A."/>
            <person name="Solano J."/>
            <person name="Alcaide M."/>
            <person name="van Dillewijn P."/>
            <person name="Molina-Henares M.A."/>
            <person name="Lopez-Cortes N."/>
            <person name="Al-Ramahi Y."/>
            <person name="Guerrero C."/>
            <person name="Acosta A."/>
            <person name="de Eugenio L.I."/>
            <person name="Martinez V."/>
            <person name="Marques S."/>
            <person name="Rojo F."/>
            <person name="Santero E."/>
            <person name="Genilloud O."/>
            <person name="Perez-Perez J."/>
            <person name="Rossello-Mora R."/>
            <person name="Ramos J.L."/>
        </authorList>
    </citation>
    <scope>NUCLEOTIDE SEQUENCE</scope>
</reference>
<organism evidence="1">
    <name type="scientific">sediment metagenome</name>
    <dbReference type="NCBI Taxonomy" id="749907"/>
    <lineage>
        <taxon>unclassified sequences</taxon>
        <taxon>metagenomes</taxon>
        <taxon>ecological metagenomes</taxon>
    </lineage>
</organism>
<evidence type="ECO:0000313" key="1">
    <source>
        <dbReference type="EMBL" id="EFK97486.1"/>
    </source>
</evidence>
<dbReference type="EMBL" id="ADZX01000163">
    <property type="protein sequence ID" value="EFK97486.1"/>
    <property type="molecule type" value="Genomic_DNA"/>
</dbReference>
<dbReference type="AlphaFoldDB" id="D9PG29"/>
<reference evidence="1" key="1">
    <citation type="submission" date="2010-07" db="EMBL/GenBank/DDBJ databases">
        <authorList>
            <consortium name="CONSOLIDER consortium CSD2007-00005"/>
            <person name="Guazzaroni M.-E."/>
            <person name="Richter M."/>
            <person name="Garcia-Salamanca A."/>
            <person name="Yarza P."/>
            <person name="Ferrer M."/>
        </authorList>
    </citation>
    <scope>NUCLEOTIDE SEQUENCE</scope>
</reference>
<protein>
    <submittedName>
        <fullName evidence="1">Uncharacterized protein</fullName>
    </submittedName>
</protein>
<comment type="caution">
    <text evidence="1">The sequence shown here is derived from an EMBL/GenBank/DDBJ whole genome shotgun (WGS) entry which is preliminary data.</text>
</comment>
<gene>
    <name evidence="1" type="ORF">LDC_0474</name>
</gene>
<name>D9PG29_9ZZZZ</name>
<sequence length="75" mass="8581">RGNMNRQVGQKEAATLDYLRVVVLYENVKSVQPEALCKAAEMLEELRDARAETLRKKLVQEYKDSEWAAKLSGKI</sequence>